<dbReference type="UniPathway" id="UPA00148"/>
<name>A0A0U9I4N1_9FIRM</name>
<organism evidence="7">
    <name type="scientific">Tepidanaerobacter syntrophicus</name>
    <dbReference type="NCBI Taxonomy" id="224999"/>
    <lineage>
        <taxon>Bacteria</taxon>
        <taxon>Bacillati</taxon>
        <taxon>Bacillota</taxon>
        <taxon>Clostridia</taxon>
        <taxon>Thermosediminibacterales</taxon>
        <taxon>Tepidanaerobacteraceae</taxon>
        <taxon>Tepidanaerobacter</taxon>
    </lineage>
</organism>
<dbReference type="PANTHER" id="PTHR47036">
    <property type="entry name" value="COBALT-FACTOR III C(17)-METHYLTRANSFERASE-RELATED"/>
    <property type="match status" value="1"/>
</dbReference>
<dbReference type="GO" id="GO:0008276">
    <property type="term" value="F:protein methyltransferase activity"/>
    <property type="evidence" value="ECO:0007669"/>
    <property type="project" value="InterPro"/>
</dbReference>
<dbReference type="InterPro" id="IPR014777">
    <property type="entry name" value="4pyrrole_Mease_sub1"/>
</dbReference>
<proteinExistence type="predicted"/>
<sequence>MSWIKAVGIGPGSLEHMTLQAMDALKECDVVVGYNTYLNLIKPIIQDKKIIGSGMRHEVSRCKKAIELANEGKKVCVISSGDPGIYGMAGLLLELSAKEGLDIKIEVIPGISAVNMAAALLGAPLMHDFALISLSDHLTPWEVIERRLDSAAQADFVIALYNPRSHERENHLDTALEIISKYKPKDTPVGIVKNASREGEKVIFTTLESVPIENIDMTSIVVIGNKNTFTIGGKMITPRGYKL</sequence>
<dbReference type="GO" id="GO:0009236">
    <property type="term" value="P:cobalamin biosynthetic process"/>
    <property type="evidence" value="ECO:0007669"/>
    <property type="project" value="UniProtKB-UniPathway"/>
</dbReference>
<keyword evidence="4 7" id="KW-0808">Transferase</keyword>
<evidence type="ECO:0000256" key="2">
    <source>
        <dbReference type="ARBA" id="ARBA00022573"/>
    </source>
</evidence>
<evidence type="ECO:0000256" key="4">
    <source>
        <dbReference type="ARBA" id="ARBA00022679"/>
    </source>
</evidence>
<dbReference type="SUPFAM" id="SSF53790">
    <property type="entry name" value="Tetrapyrrole methylase"/>
    <property type="match status" value="1"/>
</dbReference>
<protein>
    <submittedName>
        <fullName evidence="7">Precorrin-3B C17-methyltransferase</fullName>
    </submittedName>
</protein>
<reference evidence="7" key="1">
    <citation type="journal article" date="2016" name="Genome Announc.">
        <title>Draft Genome Sequence of the Syntrophic Lactate-Degrading Bacterium Tepidanaerobacter syntrophicus JLT.</title>
        <authorList>
            <person name="Matsuura N."/>
            <person name="Ohashi A."/>
            <person name="Tourlousse D.M."/>
            <person name="Sekiguchi Y."/>
        </authorList>
    </citation>
    <scope>NUCLEOTIDE SEQUENCE [LARGE SCALE GENOMIC DNA]</scope>
    <source>
        <strain evidence="7">JL</strain>
    </source>
</reference>
<dbReference type="EMBL" id="DF977001">
    <property type="protein sequence ID" value="GAQ25320.1"/>
    <property type="molecule type" value="Genomic_DNA"/>
</dbReference>
<feature type="domain" description="Tetrapyrrole methylase" evidence="6">
    <location>
        <begin position="6"/>
        <end position="210"/>
    </location>
</feature>
<dbReference type="InterPro" id="IPR051810">
    <property type="entry name" value="Precorrin_MeTrfase"/>
</dbReference>
<dbReference type="Proteomes" id="UP000062160">
    <property type="component" value="Unassembled WGS sequence"/>
</dbReference>
<keyword evidence="2" id="KW-0169">Cobalamin biosynthesis</keyword>
<dbReference type="AlphaFoldDB" id="A0A0U9I4N1"/>
<dbReference type="RefSeq" id="WP_059032713.1">
    <property type="nucleotide sequence ID" value="NZ_DF977001.1"/>
</dbReference>
<gene>
    <name evidence="7" type="ORF">TSYNT_7339</name>
</gene>
<dbReference type="InterPro" id="IPR035996">
    <property type="entry name" value="4pyrrol_Methylase_sf"/>
</dbReference>
<dbReference type="GO" id="GO:0032259">
    <property type="term" value="P:methylation"/>
    <property type="evidence" value="ECO:0007669"/>
    <property type="project" value="UniProtKB-KW"/>
</dbReference>
<dbReference type="STRING" id="224999.GCA_001485475_01336"/>
<dbReference type="PANTHER" id="PTHR47036:SF1">
    <property type="entry name" value="COBALT-FACTOR III C(17)-METHYLTRANSFERASE-RELATED"/>
    <property type="match status" value="1"/>
</dbReference>
<evidence type="ECO:0000256" key="1">
    <source>
        <dbReference type="ARBA" id="ARBA00004953"/>
    </source>
</evidence>
<dbReference type="Gene3D" id="3.30.950.10">
    <property type="entry name" value="Methyltransferase, Cobalt-precorrin-4 Transmethylase, Domain 2"/>
    <property type="match status" value="1"/>
</dbReference>
<dbReference type="InterPro" id="IPR006363">
    <property type="entry name" value="Cbl_synth_CobJ/CibH_dom"/>
</dbReference>
<dbReference type="CDD" id="cd11646">
    <property type="entry name" value="Precorrin_3B_C17_MT"/>
    <property type="match status" value="1"/>
</dbReference>
<dbReference type="InterPro" id="IPR012818">
    <property type="entry name" value="CbiE"/>
</dbReference>
<evidence type="ECO:0000256" key="3">
    <source>
        <dbReference type="ARBA" id="ARBA00022603"/>
    </source>
</evidence>
<keyword evidence="8" id="KW-1185">Reference proteome</keyword>
<dbReference type="NCBIfam" id="TIGR02467">
    <property type="entry name" value="CbiE"/>
    <property type="match status" value="1"/>
</dbReference>
<dbReference type="NCBIfam" id="TIGR01466">
    <property type="entry name" value="cobJ_cbiH"/>
    <property type="match status" value="1"/>
</dbReference>
<dbReference type="InterPro" id="IPR000878">
    <property type="entry name" value="4pyrrol_Mease"/>
</dbReference>
<dbReference type="InterPro" id="IPR014776">
    <property type="entry name" value="4pyrrole_Mease_sub2"/>
</dbReference>
<keyword evidence="5" id="KW-0949">S-adenosyl-L-methionine</keyword>
<dbReference type="Gene3D" id="3.40.1010.10">
    <property type="entry name" value="Cobalt-precorrin-4 Transmethylase, Domain 1"/>
    <property type="match status" value="1"/>
</dbReference>
<dbReference type="Pfam" id="PF00590">
    <property type="entry name" value="TP_methylase"/>
    <property type="match status" value="1"/>
</dbReference>
<keyword evidence="3 7" id="KW-0489">Methyltransferase</keyword>
<evidence type="ECO:0000313" key="7">
    <source>
        <dbReference type="EMBL" id="GAQ25320.1"/>
    </source>
</evidence>
<evidence type="ECO:0000313" key="8">
    <source>
        <dbReference type="Proteomes" id="UP000062160"/>
    </source>
</evidence>
<comment type="pathway">
    <text evidence="1">Cofactor biosynthesis; adenosylcobalamin biosynthesis.</text>
</comment>
<evidence type="ECO:0000256" key="5">
    <source>
        <dbReference type="ARBA" id="ARBA00022691"/>
    </source>
</evidence>
<accession>A0A0U9I4N1</accession>
<evidence type="ECO:0000259" key="6">
    <source>
        <dbReference type="Pfam" id="PF00590"/>
    </source>
</evidence>
<dbReference type="OrthoDB" id="9772960at2"/>